<protein>
    <submittedName>
        <fullName evidence="1">Uncharacterized protein</fullName>
    </submittedName>
</protein>
<organism evidence="1 2">
    <name type="scientific">Heyndrickxia coagulans</name>
    <name type="common">Weizmannia coagulans</name>
    <dbReference type="NCBI Taxonomy" id="1398"/>
    <lineage>
        <taxon>Bacteria</taxon>
        <taxon>Bacillati</taxon>
        <taxon>Bacillota</taxon>
        <taxon>Bacilli</taxon>
        <taxon>Bacillales</taxon>
        <taxon>Bacillaceae</taxon>
        <taxon>Heyndrickxia</taxon>
    </lineage>
</organism>
<dbReference type="RefSeq" id="WP_244490535.1">
    <property type="nucleotide sequence ID" value="NZ_LQYI01000005.1"/>
</dbReference>
<reference evidence="1 2" key="1">
    <citation type="submission" date="2016-01" db="EMBL/GenBank/DDBJ databases">
        <title>Genome Sequences of Twelve Sporeforming Bacillus Species Isolated from Foods.</title>
        <authorList>
            <person name="Berendsen E.M."/>
            <person name="Wells-Bennik M.H."/>
            <person name="Krawcyk A.O."/>
            <person name="De Jong A."/>
            <person name="Holsappel S."/>
            <person name="Eijlander R.T."/>
            <person name="Kuipers O.P."/>
        </authorList>
    </citation>
    <scope>NUCLEOTIDE SEQUENCE [LARGE SCALE GENOMIC DNA]</scope>
    <source>
        <strain evidence="1 2">B4099</strain>
    </source>
</reference>
<sequence length="90" mass="10691">MKKMNLRNMYPFFKTDVWVDVDEEVAHEIRRFDLEETPTGCERIAIGPIFRLIAMTGLSSMFYFFRFHRRSITSANFHGSNFMKLCANCR</sequence>
<dbReference type="Proteomes" id="UP000075304">
    <property type="component" value="Unassembled WGS sequence"/>
</dbReference>
<evidence type="ECO:0000313" key="1">
    <source>
        <dbReference type="EMBL" id="KYC73656.1"/>
    </source>
</evidence>
<gene>
    <name evidence="1" type="ORF">B4099_2143</name>
</gene>
<name>A0A150KJI5_HEYCO</name>
<dbReference type="PATRIC" id="fig|1398.25.peg.2598"/>
<comment type="caution">
    <text evidence="1">The sequence shown here is derived from an EMBL/GenBank/DDBJ whole genome shotgun (WGS) entry which is preliminary data.</text>
</comment>
<evidence type="ECO:0000313" key="2">
    <source>
        <dbReference type="Proteomes" id="UP000075304"/>
    </source>
</evidence>
<dbReference type="AlphaFoldDB" id="A0A150KJI5"/>
<dbReference type="EMBL" id="LQYI01000005">
    <property type="protein sequence ID" value="KYC73656.1"/>
    <property type="molecule type" value="Genomic_DNA"/>
</dbReference>
<proteinExistence type="predicted"/>
<accession>A0A150KJI5</accession>